<evidence type="ECO:0000256" key="2">
    <source>
        <dbReference type="SAM" id="MobiDB-lite"/>
    </source>
</evidence>
<dbReference type="InterPro" id="IPR045669">
    <property type="entry name" value="FHIP_C"/>
</dbReference>
<dbReference type="PANTHER" id="PTHR21705">
    <property type="entry name" value="RAI16 PROTEIN-RELATED"/>
    <property type="match status" value="1"/>
</dbReference>
<reference evidence="4" key="2">
    <citation type="submission" date="2025-08" db="UniProtKB">
        <authorList>
            <consortium name="Ensembl"/>
        </authorList>
    </citation>
    <scope>IDENTIFICATION</scope>
    <source>
        <strain evidence="4">Guanapo</strain>
    </source>
</reference>
<accession>A0A3P9PPY7</accession>
<dbReference type="GeneID" id="103460381"/>
<evidence type="ECO:0000313" key="4">
    <source>
        <dbReference type="Ensembl" id="ENSPREP00000023758.1"/>
    </source>
</evidence>
<feature type="domain" description="FHF complex subunit HOOK-interacting protein C-terminal" evidence="3">
    <location>
        <begin position="478"/>
        <end position="570"/>
    </location>
</feature>
<keyword evidence="5" id="KW-1185">Reference proteome</keyword>
<sequence>MTDILVYEEKQQEEPGRCLEFLLQNRLLETLCTLGKAQYPPGMSQQVLLFFSRLLSQMQKPLLQLVPVRTPVQKLIGLCALPGSCTQKEEAQFLLAVCSRVSQEPHLLRYILQPPDRLLASNQSPASSQSEASASSAVQSECGLLWVLLQLSSSQRPAVRLKACEGLLQLASLLDVGPPGELRAAAAQLGQLLAGRLQELYSLLPLEELQAAELRSWPRPSWRSESQADHMTRFLTWLDFLDELTADAPQVSQCVLQRWLMETLHPQLLNASERSVLASTSVLCCVVRLVRSPSLLDQLLDFLLRTPSVLQLLLRHCDHASDQISVASLSLVDELLQKPHRDVLDTLVLGFLQSRRYLSSPAGGAEDQQPDSDGSDGGQDPEDDPFFSDGFPDDHLPAPRLHQPAAPGSAADIINSFLGLVPVQVRSAHLLQDGGYESYVLDARSLVTQCQALSLRWAWPQTPPPPTCSSGEEAHFFEGHLMRVLLERLGRMLQQPYEVNLQLTAVLSRLCAFSHPLLDEYLLDPFVHLSAGSRSLFAVLVRVMGELMEHIQQVTNLPQRLLDTRRHLLGLHLDARPEHLALLQGVIVLEEFCKELAAIAFVKMPLDRNHDE</sequence>
<organism evidence="4 5">
    <name type="scientific">Poecilia reticulata</name>
    <name type="common">Guppy</name>
    <name type="synonym">Acanthophacelus reticulatus</name>
    <dbReference type="NCBI Taxonomy" id="8081"/>
    <lineage>
        <taxon>Eukaryota</taxon>
        <taxon>Metazoa</taxon>
        <taxon>Chordata</taxon>
        <taxon>Craniata</taxon>
        <taxon>Vertebrata</taxon>
        <taxon>Euteleostomi</taxon>
        <taxon>Actinopterygii</taxon>
        <taxon>Neopterygii</taxon>
        <taxon>Teleostei</taxon>
        <taxon>Neoteleostei</taxon>
        <taxon>Acanthomorphata</taxon>
        <taxon>Ovalentaria</taxon>
        <taxon>Atherinomorphae</taxon>
        <taxon>Cyprinodontiformes</taxon>
        <taxon>Poeciliidae</taxon>
        <taxon>Poeciliinae</taxon>
        <taxon>Poecilia</taxon>
    </lineage>
</organism>
<dbReference type="Pfam" id="PF19314">
    <property type="entry name" value="DUF5917"/>
    <property type="match status" value="1"/>
</dbReference>
<dbReference type="Proteomes" id="UP000242638">
    <property type="component" value="Unassembled WGS sequence"/>
</dbReference>
<reference evidence="4" key="3">
    <citation type="submission" date="2025-09" db="UniProtKB">
        <authorList>
            <consortium name="Ensembl"/>
        </authorList>
    </citation>
    <scope>IDENTIFICATION</scope>
    <source>
        <strain evidence="4">Guanapo</strain>
    </source>
</reference>
<name>A0A3P9PPY7_POERE</name>
<proteinExistence type="inferred from homology"/>
<feature type="region of interest" description="Disordered" evidence="2">
    <location>
        <begin position="359"/>
        <end position="407"/>
    </location>
</feature>
<reference evidence="5" key="1">
    <citation type="submission" date="2013-11" db="EMBL/GenBank/DDBJ databases">
        <title>The genomic landscape of the Guanapo guppy.</title>
        <authorList>
            <person name="Kuenstner A."/>
            <person name="Dreyer C."/>
        </authorList>
    </citation>
    <scope>NUCLEOTIDE SEQUENCE</scope>
    <source>
        <strain evidence="5">Guanapo</strain>
    </source>
</reference>
<dbReference type="Ensembl" id="ENSPRET00000023999.1">
    <property type="protein sequence ID" value="ENSPREP00000023758.1"/>
    <property type="gene ID" value="ENSPREG00000016041.1"/>
</dbReference>
<dbReference type="RefSeq" id="XP_008400747.1">
    <property type="nucleotide sequence ID" value="XM_008402525.2"/>
</dbReference>
<dbReference type="InterPro" id="IPR019384">
    <property type="entry name" value="FHIP"/>
</dbReference>
<comment type="similarity">
    <text evidence="1">Belongs to the FHIP family.</text>
</comment>
<dbReference type="STRING" id="8081.ENSPREP00000023758"/>
<dbReference type="OMA" id="CDHLIME"/>
<dbReference type="OrthoDB" id="5350595at2759"/>
<evidence type="ECO:0000256" key="1">
    <source>
        <dbReference type="ARBA" id="ARBA00024336"/>
    </source>
</evidence>
<dbReference type="InterPro" id="IPR045668">
    <property type="entry name" value="FHIP_KELAA_motif"/>
</dbReference>
<dbReference type="AlphaFoldDB" id="A0A3P9PPY7"/>
<evidence type="ECO:0000313" key="5">
    <source>
        <dbReference type="Proteomes" id="UP000242638"/>
    </source>
</evidence>
<dbReference type="RefSeq" id="XP_017158773.1">
    <property type="nucleotide sequence ID" value="XM_017303284.1"/>
</dbReference>
<dbReference type="PANTHER" id="PTHR21705:SF9">
    <property type="entry name" value="FHF COMPLEX SUBUNIT HOOK-INTERACTING PROTEIN 2B"/>
    <property type="match status" value="1"/>
</dbReference>
<evidence type="ECO:0000259" key="3">
    <source>
        <dbReference type="Pfam" id="PF19314"/>
    </source>
</evidence>
<dbReference type="Bgee" id="ENSPREG00000016041">
    <property type="expression patterns" value="Expressed in caudal fin and 1 other cell type or tissue"/>
</dbReference>
<dbReference type="InterPro" id="IPR016024">
    <property type="entry name" value="ARM-type_fold"/>
</dbReference>
<protein>
    <submittedName>
        <fullName evidence="4">FHF complex subunit HOOK interacting protein 2B</fullName>
    </submittedName>
</protein>
<dbReference type="Pfam" id="PF10257">
    <property type="entry name" value="RAI16-like"/>
    <property type="match status" value="1"/>
</dbReference>
<dbReference type="SUPFAM" id="SSF48371">
    <property type="entry name" value="ARM repeat"/>
    <property type="match status" value="1"/>
</dbReference>
<dbReference type="GeneTree" id="ENSGT00950000182936"/>
<feature type="compositionally biased region" description="Acidic residues" evidence="2">
    <location>
        <begin position="368"/>
        <end position="386"/>
    </location>
</feature>
<dbReference type="Pfam" id="PF19311">
    <property type="entry name" value="KELAA"/>
    <property type="match status" value="1"/>
</dbReference>